<evidence type="ECO:0000313" key="1">
    <source>
        <dbReference type="EMBL" id="MBN9669984.1"/>
    </source>
</evidence>
<accession>A0A939EE96</accession>
<proteinExistence type="predicted"/>
<reference evidence="1" key="1">
    <citation type="submission" date="2020-12" db="EMBL/GenBank/DDBJ databases">
        <title>Oil enriched cultivation method for isolating marine PHA-producing bacteria.</title>
        <authorList>
            <person name="Zheng W."/>
            <person name="Yu S."/>
            <person name="Huang Y."/>
        </authorList>
    </citation>
    <scope>NUCLEOTIDE SEQUENCE</scope>
    <source>
        <strain evidence="1">SY-2-12</strain>
    </source>
</reference>
<dbReference type="EMBL" id="JAEKJZ010000001">
    <property type="protein sequence ID" value="MBN9669984.1"/>
    <property type="molecule type" value="Genomic_DNA"/>
</dbReference>
<dbReference type="Proteomes" id="UP000664096">
    <property type="component" value="Unassembled WGS sequence"/>
</dbReference>
<sequence>MHDDIKAVAWDFDGVLNKNVVDGRFIWADSLEADLGIPVETFQKGIFDDLFPEVISGRRDLEVHVRTWLELSGHEIDASSLLDYWFVKDDLKDPFTSELLDRLAERDFLQVIATNNENRRAAYIERQAGFGSRVSHIFSSGRIGHAKPAEGFFAHVTETLGLLPREILLIDDSAANVRAAEALGWKGFHFTEETRSRLPAYLGLQGTGCQP</sequence>
<dbReference type="Pfam" id="PF00702">
    <property type="entry name" value="Hydrolase"/>
    <property type="match status" value="1"/>
</dbReference>
<name>A0A939EE96_9HYPH</name>
<protein>
    <submittedName>
        <fullName evidence="1">HAD-IA family hydrolase</fullName>
    </submittedName>
</protein>
<dbReference type="PANTHER" id="PTHR43611:SF3">
    <property type="entry name" value="FLAVIN MONONUCLEOTIDE HYDROLASE 1, CHLOROPLATIC"/>
    <property type="match status" value="1"/>
</dbReference>
<gene>
    <name evidence="1" type="ORF">JF539_06515</name>
</gene>
<keyword evidence="1" id="KW-0378">Hydrolase</keyword>
<organism evidence="1 2">
    <name type="scientific">Roseibium aggregatum</name>
    <dbReference type="NCBI Taxonomy" id="187304"/>
    <lineage>
        <taxon>Bacteria</taxon>
        <taxon>Pseudomonadati</taxon>
        <taxon>Pseudomonadota</taxon>
        <taxon>Alphaproteobacteria</taxon>
        <taxon>Hyphomicrobiales</taxon>
        <taxon>Stappiaceae</taxon>
        <taxon>Roseibium</taxon>
    </lineage>
</organism>
<dbReference type="SUPFAM" id="SSF56784">
    <property type="entry name" value="HAD-like"/>
    <property type="match status" value="1"/>
</dbReference>
<dbReference type="InterPro" id="IPR036412">
    <property type="entry name" value="HAD-like_sf"/>
</dbReference>
<dbReference type="GO" id="GO:0016787">
    <property type="term" value="F:hydrolase activity"/>
    <property type="evidence" value="ECO:0007669"/>
    <property type="project" value="UniProtKB-KW"/>
</dbReference>
<dbReference type="Gene3D" id="3.40.50.1000">
    <property type="entry name" value="HAD superfamily/HAD-like"/>
    <property type="match status" value="1"/>
</dbReference>
<comment type="caution">
    <text evidence="1">The sequence shown here is derived from an EMBL/GenBank/DDBJ whole genome shotgun (WGS) entry which is preliminary data.</text>
</comment>
<dbReference type="PRINTS" id="PR00413">
    <property type="entry name" value="HADHALOGNASE"/>
</dbReference>
<dbReference type="RefSeq" id="WP_207139508.1">
    <property type="nucleotide sequence ID" value="NZ_JAEKJZ010000001.1"/>
</dbReference>
<dbReference type="PANTHER" id="PTHR43611">
    <property type="entry name" value="ALPHA-D-GLUCOSE 1-PHOSPHATE PHOSPHATASE"/>
    <property type="match status" value="1"/>
</dbReference>
<dbReference type="InterPro" id="IPR006439">
    <property type="entry name" value="HAD-SF_hydro_IA"/>
</dbReference>
<dbReference type="AlphaFoldDB" id="A0A939EE96"/>
<dbReference type="InterPro" id="IPR023214">
    <property type="entry name" value="HAD_sf"/>
</dbReference>
<dbReference type="SFLD" id="SFLDS00003">
    <property type="entry name" value="Haloacid_Dehalogenase"/>
    <property type="match status" value="1"/>
</dbReference>
<dbReference type="NCBIfam" id="TIGR01509">
    <property type="entry name" value="HAD-SF-IA-v3"/>
    <property type="match status" value="1"/>
</dbReference>
<dbReference type="SFLD" id="SFLDG01129">
    <property type="entry name" value="C1.5:_HAD__Beta-PGM__Phosphata"/>
    <property type="match status" value="1"/>
</dbReference>
<evidence type="ECO:0000313" key="2">
    <source>
        <dbReference type="Proteomes" id="UP000664096"/>
    </source>
</evidence>